<keyword evidence="2" id="KW-0813">Transport</keyword>
<dbReference type="RefSeq" id="WP_311718481.1">
    <property type="nucleotide sequence ID" value="NZ_JAVREZ010000016.1"/>
</dbReference>
<dbReference type="PANTHER" id="PTHR30061:SF50">
    <property type="entry name" value="MALTOSE_MALTODEXTRIN-BINDING PERIPLASMIC PROTEIN"/>
    <property type="match status" value="1"/>
</dbReference>
<organism evidence="4 5">
    <name type="scientific">Streptomyces doebereineriae</name>
    <dbReference type="NCBI Taxonomy" id="3075528"/>
    <lineage>
        <taxon>Bacteria</taxon>
        <taxon>Bacillati</taxon>
        <taxon>Actinomycetota</taxon>
        <taxon>Actinomycetes</taxon>
        <taxon>Kitasatosporales</taxon>
        <taxon>Streptomycetaceae</taxon>
        <taxon>Streptomyces</taxon>
    </lineage>
</organism>
<name>A0ABU2VJ61_9ACTN</name>
<evidence type="ECO:0000256" key="2">
    <source>
        <dbReference type="ARBA" id="ARBA00022448"/>
    </source>
</evidence>
<dbReference type="Gene3D" id="3.40.190.10">
    <property type="entry name" value="Periplasmic binding protein-like II"/>
    <property type="match status" value="1"/>
</dbReference>
<evidence type="ECO:0000313" key="4">
    <source>
        <dbReference type="EMBL" id="MDT0485628.1"/>
    </source>
</evidence>
<evidence type="ECO:0000256" key="1">
    <source>
        <dbReference type="ARBA" id="ARBA00008520"/>
    </source>
</evidence>
<comment type="caution">
    <text evidence="4">The sequence shown here is derived from an EMBL/GenBank/DDBJ whole genome shotgun (WGS) entry which is preliminary data.</text>
</comment>
<dbReference type="Pfam" id="PF13416">
    <property type="entry name" value="SBP_bac_8"/>
    <property type="match status" value="1"/>
</dbReference>
<comment type="similarity">
    <text evidence="1">Belongs to the bacterial solute-binding protein 1 family.</text>
</comment>
<accession>A0ABU2VJ61</accession>
<keyword evidence="3" id="KW-0732">Signal</keyword>
<proteinExistence type="inferred from homology"/>
<dbReference type="Proteomes" id="UP001183824">
    <property type="component" value="Unassembled WGS sequence"/>
</dbReference>
<gene>
    <name evidence="4" type="ORF">RNB18_36660</name>
</gene>
<dbReference type="InterPro" id="IPR006059">
    <property type="entry name" value="SBP"/>
</dbReference>
<keyword evidence="5" id="KW-1185">Reference proteome</keyword>
<protein>
    <submittedName>
        <fullName evidence="4">Extracellular solute-binding protein</fullName>
    </submittedName>
</protein>
<evidence type="ECO:0000313" key="5">
    <source>
        <dbReference type="Proteomes" id="UP001183824"/>
    </source>
</evidence>
<dbReference type="SUPFAM" id="SSF53850">
    <property type="entry name" value="Periplasmic binding protein-like II"/>
    <property type="match status" value="1"/>
</dbReference>
<evidence type="ECO:0000256" key="3">
    <source>
        <dbReference type="ARBA" id="ARBA00022729"/>
    </source>
</evidence>
<dbReference type="PANTHER" id="PTHR30061">
    <property type="entry name" value="MALTOSE-BINDING PERIPLASMIC PROTEIN"/>
    <property type="match status" value="1"/>
</dbReference>
<sequence length="184" mass="20015">MFLDDQSRRCRYRRDPPVGADGHGEPFSRKQKAAMTIEGNWIAGAMKNDYPGVKYRTVPLPTGPTGKKGTLAFTQCWGIAAKSKHKAAALDFVKAMTSKDAELSFAKALGVMPSRQSAEAEYIDQFPQDKAFIDGAAYAQAPVNIAKIDQVLLDFDTGLQSLPDADPKQILARLQKNAQAVVGQ</sequence>
<reference evidence="5" key="1">
    <citation type="submission" date="2023-07" db="EMBL/GenBank/DDBJ databases">
        <title>30 novel species of actinomycetes from the DSMZ collection.</title>
        <authorList>
            <person name="Nouioui I."/>
        </authorList>
    </citation>
    <scope>NUCLEOTIDE SEQUENCE [LARGE SCALE GENOMIC DNA]</scope>
    <source>
        <strain evidence="5">DSM 41640</strain>
    </source>
</reference>
<dbReference type="EMBL" id="JAVREZ010000016">
    <property type="protein sequence ID" value="MDT0485628.1"/>
    <property type="molecule type" value="Genomic_DNA"/>
</dbReference>